<sequence length="169" mass="17269">MEGDSLTITTTTSTTTSISPIQRIITQSSTSGSGGIPATSGGGGLSLEDVKKLLDLAKQSSQAQQPSSGTRGTSDSSMGGITSSGTLGGTHDLSSLLGALGNMDVVGILAGSAAVSLPPIEEIEEACRKASTNFVNILRQQTADMWCAAAARFSSITEDNFWKGCISRH</sequence>
<accession>A0AA40PQB8</accession>
<feature type="compositionally biased region" description="Low complexity" evidence="1">
    <location>
        <begin position="19"/>
        <end position="31"/>
    </location>
</feature>
<feature type="region of interest" description="Disordered" evidence="1">
    <location>
        <begin position="19"/>
        <end position="44"/>
    </location>
</feature>
<feature type="compositionally biased region" description="Gly residues" evidence="1">
    <location>
        <begin position="32"/>
        <end position="44"/>
    </location>
</feature>
<dbReference type="EMBL" id="LFRH01000003">
    <property type="protein sequence ID" value="KTF28608.1"/>
    <property type="molecule type" value="Genomic_DNA"/>
</dbReference>
<organism evidence="2 3">
    <name type="scientific">Chlamydia pecorum</name>
    <dbReference type="NCBI Taxonomy" id="85991"/>
    <lineage>
        <taxon>Bacteria</taxon>
        <taxon>Pseudomonadati</taxon>
        <taxon>Chlamydiota</taxon>
        <taxon>Chlamydiia</taxon>
        <taxon>Chlamydiales</taxon>
        <taxon>Chlamydiaceae</taxon>
        <taxon>Chlamydia/Chlamydophila group</taxon>
        <taxon>Chlamydia</taxon>
    </lineage>
</organism>
<dbReference type="Proteomes" id="UP000054301">
    <property type="component" value="Unassembled WGS sequence"/>
</dbReference>
<feature type="region of interest" description="Disordered" evidence="1">
    <location>
        <begin position="58"/>
        <end position="85"/>
    </location>
</feature>
<evidence type="ECO:0000313" key="3">
    <source>
        <dbReference type="Proteomes" id="UP000054301"/>
    </source>
</evidence>
<evidence type="ECO:0000256" key="1">
    <source>
        <dbReference type="SAM" id="MobiDB-lite"/>
    </source>
</evidence>
<comment type="caution">
    <text evidence="2">The sequence shown here is derived from an EMBL/GenBank/DDBJ whole genome shotgun (WGS) entry which is preliminary data.</text>
</comment>
<gene>
    <name evidence="2" type="ORF">cpL1_0643</name>
</gene>
<name>A0AA40PQB8_9CHLA</name>
<proteinExistence type="predicted"/>
<protein>
    <submittedName>
        <fullName evidence="2">Uncharacterized protein</fullName>
    </submittedName>
</protein>
<evidence type="ECO:0000313" key="2">
    <source>
        <dbReference type="EMBL" id="KTF28608.1"/>
    </source>
</evidence>
<reference evidence="2 3" key="1">
    <citation type="submission" date="2015-06" db="EMBL/GenBank/DDBJ databases">
        <title>More than comparative genomics: Whole genome sequencing reveals elusive C. pecorum plasmid and re-evaluates genetic differences and phylogenetic relationships between C. pecorum from pig, cattle, sheep and koala hosts.</title>
        <authorList>
            <person name="Jelocnik M."/>
            <person name="Bachmann N.L."/>
            <person name="Kaltenboeck B."/>
            <person name="Waugh C."/>
            <person name="Woolford L."/>
            <person name="Speight N."/>
            <person name="Gillett A."/>
            <person name="Higgins D."/>
            <person name="Flanagan C."/>
            <person name="Myers G."/>
            <person name="Timms P."/>
            <person name="Polkinghorne A."/>
        </authorList>
    </citation>
    <scope>NUCLEOTIDE SEQUENCE [LARGE SCALE GENOMIC DNA]</scope>
    <source>
        <strain evidence="2 3">L1</strain>
    </source>
</reference>
<dbReference type="RefSeq" id="WP_058787586.1">
    <property type="nucleotide sequence ID" value="NZ_LFRH01000003.1"/>
</dbReference>
<dbReference type="AlphaFoldDB" id="A0AA40PQB8"/>
<feature type="compositionally biased region" description="Low complexity" evidence="1">
    <location>
        <begin position="59"/>
        <end position="85"/>
    </location>
</feature>